<dbReference type="GO" id="GO:0016787">
    <property type="term" value="F:hydrolase activity"/>
    <property type="evidence" value="ECO:0007669"/>
    <property type="project" value="UniProtKB-KW"/>
</dbReference>
<organism evidence="4 5">
    <name type="scientific">Acinetobacter sedimenti</name>
    <dbReference type="NCBI Taxonomy" id="2919922"/>
    <lineage>
        <taxon>Bacteria</taxon>
        <taxon>Pseudomonadati</taxon>
        <taxon>Pseudomonadota</taxon>
        <taxon>Gammaproteobacteria</taxon>
        <taxon>Moraxellales</taxon>
        <taxon>Moraxellaceae</taxon>
        <taxon>Acinetobacter</taxon>
    </lineage>
</organism>
<accession>A0A9X2B617</accession>
<evidence type="ECO:0000256" key="2">
    <source>
        <dbReference type="ARBA" id="ARBA00022801"/>
    </source>
</evidence>
<dbReference type="EMBL" id="JAKUML010000007">
    <property type="protein sequence ID" value="MCJ8146406.1"/>
    <property type="molecule type" value="Genomic_DNA"/>
</dbReference>
<dbReference type="RefSeq" id="WP_241571098.1">
    <property type="nucleotide sequence ID" value="NZ_JAKUML010000007.1"/>
</dbReference>
<dbReference type="Pfam" id="PF00293">
    <property type="entry name" value="NUDIX"/>
    <property type="match status" value="1"/>
</dbReference>
<name>A0A9X2B617_9GAMM</name>
<dbReference type="AlphaFoldDB" id="A0A9X2B617"/>
<dbReference type="InterPro" id="IPR015797">
    <property type="entry name" value="NUDIX_hydrolase-like_dom_sf"/>
</dbReference>
<comment type="cofactor">
    <cofactor evidence="1">
        <name>Mg(2+)</name>
        <dbReference type="ChEBI" id="CHEBI:18420"/>
    </cofactor>
</comment>
<dbReference type="SUPFAM" id="SSF55811">
    <property type="entry name" value="Nudix"/>
    <property type="match status" value="1"/>
</dbReference>
<dbReference type="Gene3D" id="3.90.79.10">
    <property type="entry name" value="Nucleoside Triphosphate Pyrophosphohydrolase"/>
    <property type="match status" value="1"/>
</dbReference>
<sequence length="134" mass="15425">MGYHDLYRMGSHAVILNDQQQVLLLKATYGEKAWGLPGGGLDPNETIHDALYRECLEELGCEVEMLYLSGVYFHHVVNSHACIFRCQIKDKQTIQLSEEHSEYAWFDLDELSEVQRIRVLDCLKFDGTVISRAF</sequence>
<protein>
    <submittedName>
        <fullName evidence="4">NUDIX domain-containing protein</fullName>
    </submittedName>
</protein>
<comment type="caution">
    <text evidence="4">The sequence shown here is derived from an EMBL/GenBank/DDBJ whole genome shotgun (WGS) entry which is preliminary data.</text>
</comment>
<gene>
    <name evidence="4" type="ORF">MKI79_05760</name>
</gene>
<dbReference type="CDD" id="cd02883">
    <property type="entry name" value="NUDIX_Hydrolase"/>
    <property type="match status" value="1"/>
</dbReference>
<dbReference type="InterPro" id="IPR020476">
    <property type="entry name" value="Nudix_hydrolase"/>
</dbReference>
<evidence type="ECO:0000259" key="3">
    <source>
        <dbReference type="PROSITE" id="PS51462"/>
    </source>
</evidence>
<evidence type="ECO:0000256" key="1">
    <source>
        <dbReference type="ARBA" id="ARBA00001946"/>
    </source>
</evidence>
<keyword evidence="5" id="KW-1185">Reference proteome</keyword>
<dbReference type="PANTHER" id="PTHR43046:SF2">
    <property type="entry name" value="8-OXO-DGTP DIPHOSPHATASE-RELATED"/>
    <property type="match status" value="1"/>
</dbReference>
<evidence type="ECO:0000313" key="5">
    <source>
        <dbReference type="Proteomes" id="UP001139701"/>
    </source>
</evidence>
<reference evidence="4" key="1">
    <citation type="submission" date="2022-02" db="EMBL/GenBank/DDBJ databases">
        <title>Acinetobacter A3.8 sp. nov., isolated from Sediment (Zhairuo Island).</title>
        <authorList>
            <person name="Zheng K."/>
        </authorList>
    </citation>
    <scope>NUCLEOTIDE SEQUENCE</scope>
    <source>
        <strain evidence="4">A3.8</strain>
    </source>
</reference>
<dbReference type="PANTHER" id="PTHR43046">
    <property type="entry name" value="GDP-MANNOSE MANNOSYL HYDROLASE"/>
    <property type="match status" value="1"/>
</dbReference>
<dbReference type="InterPro" id="IPR000086">
    <property type="entry name" value="NUDIX_hydrolase_dom"/>
</dbReference>
<proteinExistence type="predicted"/>
<evidence type="ECO:0000313" key="4">
    <source>
        <dbReference type="EMBL" id="MCJ8146406.1"/>
    </source>
</evidence>
<feature type="domain" description="Nudix hydrolase" evidence="3">
    <location>
        <begin position="6"/>
        <end position="134"/>
    </location>
</feature>
<dbReference type="PRINTS" id="PR00502">
    <property type="entry name" value="NUDIXFAMILY"/>
</dbReference>
<keyword evidence="2" id="KW-0378">Hydrolase</keyword>
<dbReference type="PROSITE" id="PS51462">
    <property type="entry name" value="NUDIX"/>
    <property type="match status" value="1"/>
</dbReference>
<dbReference type="Proteomes" id="UP001139701">
    <property type="component" value="Unassembled WGS sequence"/>
</dbReference>